<evidence type="ECO:0000313" key="1">
    <source>
        <dbReference type="EMBL" id="KAK6991717.1"/>
    </source>
</evidence>
<accession>A0AAV9ZSP1</accession>
<dbReference type="EMBL" id="JAWWNJ010000116">
    <property type="protein sequence ID" value="KAK6991717.1"/>
    <property type="molecule type" value="Genomic_DNA"/>
</dbReference>
<dbReference type="AlphaFoldDB" id="A0AAV9ZSP1"/>
<keyword evidence="4" id="KW-1185">Reference proteome</keyword>
<organism evidence="1 4">
    <name type="scientific">Favolaschia claudopus</name>
    <dbReference type="NCBI Taxonomy" id="2862362"/>
    <lineage>
        <taxon>Eukaryota</taxon>
        <taxon>Fungi</taxon>
        <taxon>Dikarya</taxon>
        <taxon>Basidiomycota</taxon>
        <taxon>Agaricomycotina</taxon>
        <taxon>Agaricomycetes</taxon>
        <taxon>Agaricomycetidae</taxon>
        <taxon>Agaricales</taxon>
        <taxon>Marasmiineae</taxon>
        <taxon>Mycenaceae</taxon>
        <taxon>Favolaschia</taxon>
    </lineage>
</organism>
<sequence>MTPQMQCPGCLLSECLNAVEGSGCPFALIYEIPVRYDWAVRLGYSKLSPSSNPHGWTFENTGCRLYRLGLKHLTPHTASHNQSSSGV</sequence>
<dbReference type="Proteomes" id="UP001362999">
    <property type="component" value="Unassembled WGS sequence"/>
</dbReference>
<dbReference type="EMBL" id="JAWWNJ010000021">
    <property type="protein sequence ID" value="KAK7034190.1"/>
    <property type="molecule type" value="Genomic_DNA"/>
</dbReference>
<evidence type="ECO:0000313" key="4">
    <source>
        <dbReference type="Proteomes" id="UP001362999"/>
    </source>
</evidence>
<comment type="caution">
    <text evidence="1">The sequence shown here is derived from an EMBL/GenBank/DDBJ whole genome shotgun (WGS) entry which is preliminary data.</text>
</comment>
<evidence type="ECO:0000313" key="3">
    <source>
        <dbReference type="EMBL" id="KAK7034190.1"/>
    </source>
</evidence>
<feature type="non-terminal residue" evidence="1">
    <location>
        <position position="87"/>
    </location>
</feature>
<proteinExistence type="predicted"/>
<reference evidence="1 4" key="1">
    <citation type="journal article" date="2024" name="J Genomics">
        <title>Draft genome sequencing and assembly of Favolaschia claudopus CIRM-BRFM 2984 isolated from oak limbs.</title>
        <authorList>
            <person name="Navarro D."/>
            <person name="Drula E."/>
            <person name="Chaduli D."/>
            <person name="Cazenave R."/>
            <person name="Ahrendt S."/>
            <person name="Wang J."/>
            <person name="Lipzen A."/>
            <person name="Daum C."/>
            <person name="Barry K."/>
            <person name="Grigoriev I.V."/>
            <person name="Favel A."/>
            <person name="Rosso M.N."/>
            <person name="Martin F."/>
        </authorList>
    </citation>
    <scope>NUCLEOTIDE SEQUENCE [LARGE SCALE GENOMIC DNA]</scope>
    <source>
        <strain evidence="1 4">CIRM-BRFM 2984</strain>
    </source>
</reference>
<name>A0AAV9ZSP1_9AGAR</name>
<dbReference type="EMBL" id="JAWWNJ010000050">
    <property type="protein sequence ID" value="KAK7016543.1"/>
    <property type="molecule type" value="Genomic_DNA"/>
</dbReference>
<evidence type="ECO:0000313" key="2">
    <source>
        <dbReference type="EMBL" id="KAK7016543.1"/>
    </source>
</evidence>
<gene>
    <name evidence="3" type="ORF">R3P38DRAFT_2913460</name>
    <name evidence="2" type="ORF">R3P38DRAFT_2990454</name>
    <name evidence="1" type="ORF">R3P38DRAFT_3092053</name>
</gene>
<protein>
    <submittedName>
        <fullName evidence="1">Uncharacterized protein</fullName>
    </submittedName>
</protein>